<reference evidence="4" key="2">
    <citation type="journal article" date="2018" name="BMC Genomics">
        <title>Genomic insights into host adaptation between the wheat stripe rust pathogen (Puccinia striiformis f. sp. tritici) and the barley stripe rust pathogen (Puccinia striiformis f. sp. hordei).</title>
        <authorList>
            <person name="Xia C."/>
            <person name="Wang M."/>
            <person name="Yin C."/>
            <person name="Cornejo O.E."/>
            <person name="Hulbert S.H."/>
            <person name="Chen X."/>
        </authorList>
    </citation>
    <scope>NUCLEOTIDE SEQUENCE [LARGE SCALE GENOMIC DNA]</scope>
    <source>
        <strain evidence="4">93TX-2</strain>
    </source>
</reference>
<evidence type="ECO:0000256" key="2">
    <source>
        <dbReference type="SAM" id="Phobius"/>
    </source>
</evidence>
<comment type="caution">
    <text evidence="3">The sequence shown here is derived from an EMBL/GenBank/DDBJ whole genome shotgun (WGS) entry which is preliminary data.</text>
</comment>
<reference evidence="4" key="3">
    <citation type="journal article" date="2018" name="Mol. Plant Microbe Interact.">
        <title>Genome sequence resources for the wheat stripe rust pathogen (Puccinia striiformis f. sp. tritici) and the barley stripe rust pathogen (Puccinia striiformis f. sp. hordei).</title>
        <authorList>
            <person name="Xia C."/>
            <person name="Wang M."/>
            <person name="Yin C."/>
            <person name="Cornejo O.E."/>
            <person name="Hulbert S.H."/>
            <person name="Chen X."/>
        </authorList>
    </citation>
    <scope>NUCLEOTIDE SEQUENCE [LARGE SCALE GENOMIC DNA]</scope>
    <source>
        <strain evidence="4">93TX-2</strain>
    </source>
</reference>
<dbReference type="AlphaFoldDB" id="A0A2S4VWL1"/>
<feature type="compositionally biased region" description="Polar residues" evidence="1">
    <location>
        <begin position="1"/>
        <end position="15"/>
    </location>
</feature>
<keyword evidence="4" id="KW-1185">Reference proteome</keyword>
<dbReference type="VEuPathDB" id="FungiDB:PSHT_07572"/>
<protein>
    <submittedName>
        <fullName evidence="3">Uncharacterized protein</fullName>
    </submittedName>
</protein>
<accession>A0A2S4VWL1</accession>
<evidence type="ECO:0000313" key="4">
    <source>
        <dbReference type="Proteomes" id="UP000238274"/>
    </source>
</evidence>
<evidence type="ECO:0000313" key="3">
    <source>
        <dbReference type="EMBL" id="POW13896.1"/>
    </source>
</evidence>
<keyword evidence="2" id="KW-1133">Transmembrane helix</keyword>
<feature type="transmembrane region" description="Helical" evidence="2">
    <location>
        <begin position="45"/>
        <end position="65"/>
    </location>
</feature>
<gene>
    <name evidence="3" type="ORF">PSHT_07572</name>
</gene>
<name>A0A2S4VWL1_9BASI</name>
<organism evidence="3 4">
    <name type="scientific">Puccinia striiformis</name>
    <dbReference type="NCBI Taxonomy" id="27350"/>
    <lineage>
        <taxon>Eukaryota</taxon>
        <taxon>Fungi</taxon>
        <taxon>Dikarya</taxon>
        <taxon>Basidiomycota</taxon>
        <taxon>Pucciniomycotina</taxon>
        <taxon>Pucciniomycetes</taxon>
        <taxon>Pucciniales</taxon>
        <taxon>Pucciniaceae</taxon>
        <taxon>Puccinia</taxon>
    </lineage>
</organism>
<sequence length="112" mass="11369">PYQRTTPSSIQSTVHPQPPQPPCSTPDLPHQLAPKLLKSIMKCSITAAAVCAIALSSSIAAMSVLTGGKECKPSIAEEGVIAVATGSESGSTYVNACGICQGIGACKICGRK</sequence>
<keyword evidence="2" id="KW-0812">Transmembrane</keyword>
<evidence type="ECO:0000256" key="1">
    <source>
        <dbReference type="SAM" id="MobiDB-lite"/>
    </source>
</evidence>
<reference evidence="3 4" key="1">
    <citation type="submission" date="2017-12" db="EMBL/GenBank/DDBJ databases">
        <title>Gene loss provides genomic basis for host adaptation in cereal stripe rust fungi.</title>
        <authorList>
            <person name="Xia C."/>
        </authorList>
    </citation>
    <scope>NUCLEOTIDE SEQUENCE [LARGE SCALE GENOMIC DNA]</scope>
    <source>
        <strain evidence="3 4">93TX-2</strain>
    </source>
</reference>
<dbReference type="Proteomes" id="UP000238274">
    <property type="component" value="Unassembled WGS sequence"/>
</dbReference>
<keyword evidence="2" id="KW-0472">Membrane</keyword>
<feature type="region of interest" description="Disordered" evidence="1">
    <location>
        <begin position="1"/>
        <end position="27"/>
    </location>
</feature>
<dbReference type="EMBL" id="PKSM01000094">
    <property type="protein sequence ID" value="POW13896.1"/>
    <property type="molecule type" value="Genomic_DNA"/>
</dbReference>
<feature type="non-terminal residue" evidence="3">
    <location>
        <position position="1"/>
    </location>
</feature>
<proteinExistence type="predicted"/>